<evidence type="ECO:0000256" key="5">
    <source>
        <dbReference type="ARBA" id="ARBA00023004"/>
    </source>
</evidence>
<dbReference type="PROSITE" id="PS50903">
    <property type="entry name" value="RUBREDOXIN_LIKE"/>
    <property type="match status" value="1"/>
</dbReference>
<evidence type="ECO:0000313" key="10">
    <source>
        <dbReference type="Proteomes" id="UP000494245"/>
    </source>
</evidence>
<evidence type="ECO:0000256" key="2">
    <source>
        <dbReference type="ARBA" id="ARBA00022448"/>
    </source>
</evidence>
<evidence type="ECO:0000256" key="3">
    <source>
        <dbReference type="ARBA" id="ARBA00022723"/>
    </source>
</evidence>
<evidence type="ECO:0000259" key="8">
    <source>
        <dbReference type="PROSITE" id="PS50903"/>
    </source>
</evidence>
<dbReference type="Gene3D" id="2.20.28.10">
    <property type="match status" value="1"/>
</dbReference>
<dbReference type="EMBL" id="BLTE01000015">
    <property type="protein sequence ID" value="GFK95273.1"/>
    <property type="molecule type" value="Genomic_DNA"/>
</dbReference>
<keyword evidence="10" id="KW-1185">Reference proteome</keyword>
<gene>
    <name evidence="9" type="ORF">NNJEOMEG_03132</name>
</gene>
<keyword evidence="2" id="KW-0813">Transport</keyword>
<dbReference type="Pfam" id="PF00301">
    <property type="entry name" value="Rubredoxin"/>
    <property type="match status" value="1"/>
</dbReference>
<keyword evidence="3 6" id="KW-0479">Metal-binding</keyword>
<feature type="region of interest" description="Disordered" evidence="7">
    <location>
        <begin position="16"/>
        <end position="35"/>
    </location>
</feature>
<evidence type="ECO:0000256" key="4">
    <source>
        <dbReference type="ARBA" id="ARBA00022982"/>
    </source>
</evidence>
<dbReference type="CDD" id="cd00730">
    <property type="entry name" value="rubredoxin"/>
    <property type="match status" value="1"/>
</dbReference>
<evidence type="ECO:0000256" key="6">
    <source>
        <dbReference type="RuleBase" id="RU003820"/>
    </source>
</evidence>
<proteinExistence type="inferred from homology"/>
<organism evidence="9 10">
    <name type="scientific">Fundidesulfovibrio magnetotacticus</name>
    <dbReference type="NCBI Taxonomy" id="2730080"/>
    <lineage>
        <taxon>Bacteria</taxon>
        <taxon>Pseudomonadati</taxon>
        <taxon>Thermodesulfobacteriota</taxon>
        <taxon>Desulfovibrionia</taxon>
        <taxon>Desulfovibrionales</taxon>
        <taxon>Desulfovibrionaceae</taxon>
        <taxon>Fundidesulfovibrio</taxon>
    </lineage>
</organism>
<dbReference type="AlphaFoldDB" id="A0A6V8LS33"/>
<dbReference type="PANTHER" id="PTHR47627:SF1">
    <property type="entry name" value="RUBREDOXIN-1-RELATED"/>
    <property type="match status" value="1"/>
</dbReference>
<dbReference type="InterPro" id="IPR024934">
    <property type="entry name" value="Rubredoxin-like_dom"/>
</dbReference>
<sequence length="55" mass="6172">MDNARYVCLLCGYTYDPKRGDPKGDIPPGTPGDKLPPDWVCPLCRTDQTNFARKD</sequence>
<evidence type="ECO:0000256" key="7">
    <source>
        <dbReference type="SAM" id="MobiDB-lite"/>
    </source>
</evidence>
<protein>
    <recommendedName>
        <fullName evidence="6">Rubredoxin</fullName>
    </recommendedName>
</protein>
<comment type="cofactor">
    <cofactor evidence="1 6">
        <name>Fe(3+)</name>
        <dbReference type="ChEBI" id="CHEBI:29034"/>
    </cofactor>
</comment>
<accession>A0A6V8LS33</accession>
<dbReference type="Proteomes" id="UP000494245">
    <property type="component" value="Unassembled WGS sequence"/>
</dbReference>
<dbReference type="PANTHER" id="PTHR47627">
    <property type="entry name" value="RUBREDOXIN"/>
    <property type="match status" value="1"/>
</dbReference>
<evidence type="ECO:0000256" key="1">
    <source>
        <dbReference type="ARBA" id="ARBA00001965"/>
    </source>
</evidence>
<dbReference type="GO" id="GO:0005506">
    <property type="term" value="F:iron ion binding"/>
    <property type="evidence" value="ECO:0007669"/>
    <property type="project" value="UniProtKB-UniRule"/>
</dbReference>
<feature type="domain" description="Rubredoxin-like" evidence="8">
    <location>
        <begin position="3"/>
        <end position="54"/>
    </location>
</feature>
<name>A0A6V8LS33_9BACT</name>
<dbReference type="SUPFAM" id="SSF57802">
    <property type="entry name" value="Rubredoxin-like"/>
    <property type="match status" value="1"/>
</dbReference>
<dbReference type="InterPro" id="IPR050526">
    <property type="entry name" value="Rubredoxin_ET"/>
</dbReference>
<dbReference type="RefSeq" id="WP_173086134.1">
    <property type="nucleotide sequence ID" value="NZ_BLTE01000015.1"/>
</dbReference>
<keyword evidence="4 6" id="KW-0249">Electron transport</keyword>
<reference evidence="9 10" key="2">
    <citation type="submission" date="2020-05" db="EMBL/GenBank/DDBJ databases">
        <title>Draft genome sequence of Desulfovibrio sp. strainFSS-1.</title>
        <authorList>
            <person name="Shimoshige H."/>
            <person name="Kobayashi H."/>
            <person name="Maekawa T."/>
        </authorList>
    </citation>
    <scope>NUCLEOTIDE SEQUENCE [LARGE SCALE GENOMIC DNA]</scope>
    <source>
        <strain evidence="9 10">SIID29052-01</strain>
    </source>
</reference>
<evidence type="ECO:0000313" key="9">
    <source>
        <dbReference type="EMBL" id="GFK95273.1"/>
    </source>
</evidence>
<reference evidence="9 10" key="1">
    <citation type="submission" date="2020-04" db="EMBL/GenBank/DDBJ databases">
        <authorList>
            <consortium name="Desulfovibrio sp. FSS-1 genome sequencing consortium"/>
            <person name="Shimoshige H."/>
            <person name="Kobayashi H."/>
            <person name="Maekawa T."/>
        </authorList>
    </citation>
    <scope>NUCLEOTIDE SEQUENCE [LARGE SCALE GENOMIC DNA]</scope>
    <source>
        <strain evidence="9 10">SIID29052-01</strain>
    </source>
</reference>
<dbReference type="InterPro" id="IPR024935">
    <property type="entry name" value="Rubredoxin_dom"/>
</dbReference>
<dbReference type="GO" id="GO:0043448">
    <property type="term" value="P:alkane catabolic process"/>
    <property type="evidence" value="ECO:0007669"/>
    <property type="project" value="TreeGrafter"/>
</dbReference>
<dbReference type="PRINTS" id="PR00163">
    <property type="entry name" value="RUBREDOXIN"/>
</dbReference>
<comment type="similarity">
    <text evidence="6">Belongs to the rubredoxin family.</text>
</comment>
<dbReference type="GO" id="GO:0009055">
    <property type="term" value="F:electron transfer activity"/>
    <property type="evidence" value="ECO:0007669"/>
    <property type="project" value="TreeGrafter"/>
</dbReference>
<comment type="caution">
    <text evidence="9">The sequence shown here is derived from an EMBL/GenBank/DDBJ whole genome shotgun (WGS) entry which is preliminary data.</text>
</comment>
<keyword evidence="5 6" id="KW-0408">Iron</keyword>